<evidence type="ECO:0000256" key="1">
    <source>
        <dbReference type="SAM" id="Phobius"/>
    </source>
</evidence>
<comment type="caution">
    <text evidence="2">The sequence shown here is derived from an EMBL/GenBank/DDBJ whole genome shotgun (WGS) entry which is preliminary data.</text>
</comment>
<dbReference type="RefSeq" id="WP_137436530.1">
    <property type="nucleotide sequence ID" value="NZ_JANRHC010000002.1"/>
</dbReference>
<keyword evidence="1" id="KW-1133">Transmembrane helix</keyword>
<sequence>MDNLKFQKFAFSLIVAIIVGSIFGYFFYDSYVDFNAASPAEFHQDRFNLTILWTLVVSAATFFGLRFITR</sequence>
<proteinExistence type="predicted"/>
<dbReference type="Proteomes" id="UP000308488">
    <property type="component" value="Unassembled WGS sequence"/>
</dbReference>
<evidence type="ECO:0000313" key="2">
    <source>
        <dbReference type="EMBL" id="TKV68913.1"/>
    </source>
</evidence>
<gene>
    <name evidence="2" type="ORF">FDP08_12840</name>
</gene>
<feature type="transmembrane region" description="Helical" evidence="1">
    <location>
        <begin position="48"/>
        <end position="68"/>
    </location>
</feature>
<organism evidence="2 3">
    <name type="scientific">Marinobacter panjinensis</name>
    <dbReference type="NCBI Taxonomy" id="2576384"/>
    <lineage>
        <taxon>Bacteria</taxon>
        <taxon>Pseudomonadati</taxon>
        <taxon>Pseudomonadota</taxon>
        <taxon>Gammaproteobacteria</taxon>
        <taxon>Pseudomonadales</taxon>
        <taxon>Marinobacteraceae</taxon>
        <taxon>Marinobacter</taxon>
    </lineage>
</organism>
<keyword evidence="1" id="KW-0472">Membrane</keyword>
<protein>
    <submittedName>
        <fullName evidence="2">Uncharacterized protein</fullName>
    </submittedName>
</protein>
<keyword evidence="3" id="KW-1185">Reference proteome</keyword>
<accession>A0A4U6R5Q2</accession>
<evidence type="ECO:0000313" key="3">
    <source>
        <dbReference type="Proteomes" id="UP000308488"/>
    </source>
</evidence>
<dbReference type="EMBL" id="SZYH01000001">
    <property type="protein sequence ID" value="TKV68913.1"/>
    <property type="molecule type" value="Genomic_DNA"/>
</dbReference>
<feature type="transmembrane region" description="Helical" evidence="1">
    <location>
        <begin position="9"/>
        <end position="28"/>
    </location>
</feature>
<name>A0A4U6R5Q2_9GAMM</name>
<dbReference type="AlphaFoldDB" id="A0A4U6R5Q2"/>
<reference evidence="2 3" key="1">
    <citation type="submission" date="2019-05" db="EMBL/GenBank/DDBJ databases">
        <title>Marinobacter panjinensis sp. nov., a moderately halophilic bacterium isolated from sea tidal flat environment.</title>
        <authorList>
            <person name="Yang W."/>
            <person name="An M."/>
            <person name="He W."/>
            <person name="Luo X."/>
            <person name="Zhu L."/>
            <person name="Chen G."/>
            <person name="Zhang Y."/>
            <person name="Wang Y."/>
        </authorList>
    </citation>
    <scope>NUCLEOTIDE SEQUENCE [LARGE SCALE GENOMIC DNA]</scope>
    <source>
        <strain evidence="2 3">PJ-16</strain>
    </source>
</reference>
<keyword evidence="1" id="KW-0812">Transmembrane</keyword>